<evidence type="ECO:0000256" key="1">
    <source>
        <dbReference type="SAM" id="SignalP"/>
    </source>
</evidence>
<evidence type="ECO:0000313" key="3">
    <source>
        <dbReference type="EMBL" id="KAL3403652.1"/>
    </source>
</evidence>
<reference evidence="3 4" key="1">
    <citation type="journal article" date="2024" name="bioRxiv">
        <title>A reference genome for Trichogramma kaykai: A tiny desert-dwelling parasitoid wasp with competing sex-ratio distorters.</title>
        <authorList>
            <person name="Culotta J."/>
            <person name="Lindsey A.R."/>
        </authorList>
    </citation>
    <scope>NUCLEOTIDE SEQUENCE [LARGE SCALE GENOMIC DNA]</scope>
    <source>
        <strain evidence="3 4">KSX58</strain>
    </source>
</reference>
<dbReference type="CDD" id="cd00104">
    <property type="entry name" value="KAZAL_FS"/>
    <property type="match status" value="1"/>
</dbReference>
<organism evidence="3 4">
    <name type="scientific">Trichogramma kaykai</name>
    <dbReference type="NCBI Taxonomy" id="54128"/>
    <lineage>
        <taxon>Eukaryota</taxon>
        <taxon>Metazoa</taxon>
        <taxon>Ecdysozoa</taxon>
        <taxon>Arthropoda</taxon>
        <taxon>Hexapoda</taxon>
        <taxon>Insecta</taxon>
        <taxon>Pterygota</taxon>
        <taxon>Neoptera</taxon>
        <taxon>Endopterygota</taxon>
        <taxon>Hymenoptera</taxon>
        <taxon>Apocrita</taxon>
        <taxon>Proctotrupomorpha</taxon>
        <taxon>Chalcidoidea</taxon>
        <taxon>Trichogrammatidae</taxon>
        <taxon>Trichogramma</taxon>
    </lineage>
</organism>
<dbReference type="AlphaFoldDB" id="A0ABD2XEI2"/>
<evidence type="ECO:0000313" key="4">
    <source>
        <dbReference type="Proteomes" id="UP001627154"/>
    </source>
</evidence>
<dbReference type="EMBL" id="JBJJXI010000029">
    <property type="protein sequence ID" value="KAL3403652.1"/>
    <property type="molecule type" value="Genomic_DNA"/>
</dbReference>
<comment type="caution">
    <text evidence="3">The sequence shown here is derived from an EMBL/GenBank/DDBJ whole genome shotgun (WGS) entry which is preliminary data.</text>
</comment>
<dbReference type="InterPro" id="IPR002350">
    <property type="entry name" value="Kazal_dom"/>
</dbReference>
<proteinExistence type="predicted"/>
<sequence>MSKLIVSLVVIAALTLAVSASREDVEDPKKVLPEGCMCRGTNQYDPVCGNNGVTYPNLATLRCANECVKYSIHHMHHGPCKT</sequence>
<feature type="domain" description="Kazal-like" evidence="2">
    <location>
        <begin position="30"/>
        <end position="82"/>
    </location>
</feature>
<evidence type="ECO:0000259" key="2">
    <source>
        <dbReference type="PROSITE" id="PS51465"/>
    </source>
</evidence>
<name>A0ABD2XEI2_9HYME</name>
<dbReference type="InterPro" id="IPR036058">
    <property type="entry name" value="Kazal_dom_sf"/>
</dbReference>
<gene>
    <name evidence="3" type="ORF">TKK_003593</name>
</gene>
<keyword evidence="1" id="KW-0732">Signal</keyword>
<dbReference type="Pfam" id="PF07648">
    <property type="entry name" value="Kazal_2"/>
    <property type="match status" value="1"/>
</dbReference>
<keyword evidence="4" id="KW-1185">Reference proteome</keyword>
<dbReference type="SMART" id="SM00280">
    <property type="entry name" value="KAZAL"/>
    <property type="match status" value="1"/>
</dbReference>
<dbReference type="SUPFAM" id="SSF100895">
    <property type="entry name" value="Kazal-type serine protease inhibitors"/>
    <property type="match status" value="1"/>
</dbReference>
<dbReference type="PROSITE" id="PS51465">
    <property type="entry name" value="KAZAL_2"/>
    <property type="match status" value="1"/>
</dbReference>
<dbReference type="Gene3D" id="3.30.60.30">
    <property type="match status" value="1"/>
</dbReference>
<feature type="signal peptide" evidence="1">
    <location>
        <begin position="1"/>
        <end position="20"/>
    </location>
</feature>
<accession>A0ABD2XEI2</accession>
<feature type="chain" id="PRO_5044826095" description="Kazal-like domain-containing protein" evidence="1">
    <location>
        <begin position="21"/>
        <end position="82"/>
    </location>
</feature>
<dbReference type="Proteomes" id="UP001627154">
    <property type="component" value="Unassembled WGS sequence"/>
</dbReference>
<protein>
    <recommendedName>
        <fullName evidence="2">Kazal-like domain-containing protein</fullName>
    </recommendedName>
</protein>